<name>M1URH8_9CORY</name>
<evidence type="ECO:0000256" key="3">
    <source>
        <dbReference type="ARBA" id="ARBA00022729"/>
    </source>
</evidence>
<feature type="region of interest" description="Disordered" evidence="5">
    <location>
        <begin position="79"/>
        <end position="107"/>
    </location>
</feature>
<evidence type="ECO:0000259" key="7">
    <source>
        <dbReference type="PROSITE" id="PS50847"/>
    </source>
</evidence>
<dbReference type="InterPro" id="IPR013783">
    <property type="entry name" value="Ig-like_fold"/>
</dbReference>
<dbReference type="NCBIfam" id="NF033902">
    <property type="entry name" value="iso_D2_wall_anc"/>
    <property type="match status" value="1"/>
</dbReference>
<keyword evidence="4" id="KW-0572">Peptidoglycan-anchor</keyword>
<organism evidence="8 9">
    <name type="scientific">Corynebacterium callunae DSM 20147</name>
    <dbReference type="NCBI Taxonomy" id="1121353"/>
    <lineage>
        <taxon>Bacteria</taxon>
        <taxon>Bacillati</taxon>
        <taxon>Actinomycetota</taxon>
        <taxon>Actinomycetes</taxon>
        <taxon>Mycobacteriales</taxon>
        <taxon>Corynebacteriaceae</taxon>
        <taxon>Corynebacterium</taxon>
    </lineage>
</organism>
<dbReference type="PROSITE" id="PS50847">
    <property type="entry name" value="GRAM_POS_ANCHORING"/>
    <property type="match status" value="1"/>
</dbReference>
<feature type="domain" description="Gram-positive cocci surface proteins LPxTG" evidence="7">
    <location>
        <begin position="234"/>
        <end position="267"/>
    </location>
</feature>
<evidence type="ECO:0000256" key="5">
    <source>
        <dbReference type="SAM" id="MobiDB-lite"/>
    </source>
</evidence>
<dbReference type="KEGG" id="ccn:H924_00770"/>
<protein>
    <submittedName>
        <fullName evidence="8">Putative surface-anchored fimbrial subunit</fullName>
    </submittedName>
</protein>
<evidence type="ECO:0000313" key="8">
    <source>
        <dbReference type="EMBL" id="AGG65612.1"/>
    </source>
</evidence>
<reference evidence="8 9" key="1">
    <citation type="submission" date="2013-02" db="EMBL/GenBank/DDBJ databases">
        <title>The complete genome sequence of Corynebacterium callunae DSM 20147.</title>
        <authorList>
            <person name="Ruckert C."/>
            <person name="Albersmeier A."/>
            <person name="Kalinowski J."/>
        </authorList>
    </citation>
    <scope>NUCLEOTIDE SEQUENCE [LARGE SCALE GENOMIC DNA]</scope>
    <source>
        <strain evidence="8 9">DSM 20147</strain>
    </source>
</reference>
<evidence type="ECO:0000256" key="2">
    <source>
        <dbReference type="ARBA" id="ARBA00022525"/>
    </source>
</evidence>
<keyword evidence="3" id="KW-0732">Signal</keyword>
<dbReference type="HOGENOM" id="CLU_1040966_0_0_11"/>
<feature type="compositionally biased region" description="Pro residues" evidence="5">
    <location>
        <begin position="87"/>
        <end position="97"/>
    </location>
</feature>
<evidence type="ECO:0000256" key="4">
    <source>
        <dbReference type="ARBA" id="ARBA00023088"/>
    </source>
</evidence>
<proteinExistence type="predicted"/>
<dbReference type="STRING" id="1121353.H924_00770"/>
<evidence type="ECO:0000256" key="6">
    <source>
        <dbReference type="SAM" id="Phobius"/>
    </source>
</evidence>
<accession>M1URH8</accession>
<keyword evidence="6" id="KW-0812">Transmembrane</keyword>
<dbReference type="eggNOG" id="COG4932">
    <property type="taxonomic scope" value="Bacteria"/>
</dbReference>
<evidence type="ECO:0000313" key="9">
    <source>
        <dbReference type="Proteomes" id="UP000011760"/>
    </source>
</evidence>
<dbReference type="Gene3D" id="2.60.40.740">
    <property type="match status" value="1"/>
</dbReference>
<dbReference type="EMBL" id="CP004354">
    <property type="protein sequence ID" value="AGG65612.1"/>
    <property type="molecule type" value="Genomic_DNA"/>
</dbReference>
<dbReference type="GO" id="GO:0005975">
    <property type="term" value="P:carbohydrate metabolic process"/>
    <property type="evidence" value="ECO:0007669"/>
    <property type="project" value="UniProtKB-ARBA"/>
</dbReference>
<dbReference type="PATRIC" id="fig|1121353.3.peg.164"/>
<sequence length="267" mass="27576">MESPSTALPLATNEYTVNTTTTGEVAIALTAAGLARVNAVDATSERTIEAKLSFTVSAITGDPNVAVPAVVNDVVLTQSTTPTTDPSTPPPGTPETTPPTETKPKSFFGNVKLTKTGENAAGETAKLAGASFQVYRCTSATQLGDMIDGFSGTTNANGELFITGLQANNYQNGAVLDPSTKYCLVETQAAPGYELLTKPIEFELIADLSGSDTVPTVNLLAEIENVQANAGFNLPLTGGKGVAIILGAGLILLIAGGAYYLMQRRES</sequence>
<keyword evidence="2" id="KW-0964">Secreted</keyword>
<dbReference type="NCBIfam" id="TIGR01167">
    <property type="entry name" value="LPXTG_anchor"/>
    <property type="match status" value="1"/>
</dbReference>
<keyword evidence="6" id="KW-0472">Membrane</keyword>
<dbReference type="Gene3D" id="2.60.40.10">
    <property type="entry name" value="Immunoglobulins"/>
    <property type="match status" value="1"/>
</dbReference>
<dbReference type="OrthoDB" id="3199332at2"/>
<evidence type="ECO:0000256" key="1">
    <source>
        <dbReference type="ARBA" id="ARBA00022512"/>
    </source>
</evidence>
<dbReference type="AlphaFoldDB" id="M1URH8"/>
<dbReference type="InterPro" id="IPR048052">
    <property type="entry name" value="FM1-like"/>
</dbReference>
<keyword evidence="6" id="KW-1133">Transmembrane helix</keyword>
<feature type="transmembrane region" description="Helical" evidence="6">
    <location>
        <begin position="242"/>
        <end position="262"/>
    </location>
</feature>
<dbReference type="RefSeq" id="WP_015650067.1">
    <property type="nucleotide sequence ID" value="NC_020506.1"/>
</dbReference>
<keyword evidence="1" id="KW-0134">Cell wall</keyword>
<dbReference type="InterPro" id="IPR019931">
    <property type="entry name" value="LPXTG_anchor"/>
</dbReference>
<gene>
    <name evidence="8" type="ORF">H924_00770</name>
</gene>
<keyword evidence="9" id="KW-1185">Reference proteome</keyword>
<dbReference type="Proteomes" id="UP000011760">
    <property type="component" value="Chromosome"/>
</dbReference>